<evidence type="ECO:0000313" key="4">
    <source>
        <dbReference type="EMBL" id="KAH3791875.1"/>
    </source>
</evidence>
<dbReference type="GO" id="GO:0061630">
    <property type="term" value="F:ubiquitin protein ligase activity"/>
    <property type="evidence" value="ECO:0007669"/>
    <property type="project" value="TreeGrafter"/>
</dbReference>
<dbReference type="AlphaFoldDB" id="A0A9D4F3V1"/>
<evidence type="ECO:0000256" key="2">
    <source>
        <dbReference type="PROSITE-ProRule" id="PRU00504"/>
    </source>
</evidence>
<dbReference type="GO" id="GO:0043161">
    <property type="term" value="P:proteasome-mediated ubiquitin-dependent protein catabolic process"/>
    <property type="evidence" value="ECO:0007669"/>
    <property type="project" value="TreeGrafter"/>
</dbReference>
<organism evidence="4 5">
    <name type="scientific">Dreissena polymorpha</name>
    <name type="common">Zebra mussel</name>
    <name type="synonym">Mytilus polymorpha</name>
    <dbReference type="NCBI Taxonomy" id="45954"/>
    <lineage>
        <taxon>Eukaryota</taxon>
        <taxon>Metazoa</taxon>
        <taxon>Spiralia</taxon>
        <taxon>Lophotrochozoa</taxon>
        <taxon>Mollusca</taxon>
        <taxon>Bivalvia</taxon>
        <taxon>Autobranchia</taxon>
        <taxon>Heteroconchia</taxon>
        <taxon>Euheterodonta</taxon>
        <taxon>Imparidentia</taxon>
        <taxon>Neoheterodontei</taxon>
        <taxon>Myida</taxon>
        <taxon>Dreissenoidea</taxon>
        <taxon>Dreissenidae</taxon>
        <taxon>Dreissena</taxon>
    </lineage>
</organism>
<dbReference type="GO" id="GO:0008270">
    <property type="term" value="F:zinc ion binding"/>
    <property type="evidence" value="ECO:0007669"/>
    <property type="project" value="UniProtKB-KW"/>
</dbReference>
<dbReference type="EMBL" id="JAIWYP010000007">
    <property type="protein sequence ID" value="KAH3791875.1"/>
    <property type="molecule type" value="Genomic_DNA"/>
</dbReference>
<dbReference type="Pfam" id="PF01436">
    <property type="entry name" value="NHL"/>
    <property type="match status" value="1"/>
</dbReference>
<dbReference type="GO" id="GO:0000209">
    <property type="term" value="P:protein polyubiquitination"/>
    <property type="evidence" value="ECO:0007669"/>
    <property type="project" value="TreeGrafter"/>
</dbReference>
<protein>
    <recommendedName>
        <fullName evidence="6">B box-type domain-containing protein</fullName>
    </recommendedName>
</protein>
<comment type="caution">
    <text evidence="4">The sequence shown here is derived from an EMBL/GenBank/DDBJ whole genome shotgun (WGS) entry which is preliminary data.</text>
</comment>
<keyword evidence="1" id="KW-0677">Repeat</keyword>
<feature type="repeat" description="NHL" evidence="2">
    <location>
        <begin position="226"/>
        <end position="255"/>
    </location>
</feature>
<sequence>MFCQDHSKLCCSDCVLLNHRQCTDLALIAESVKTLSVDMQQLSSKIQEILAELNHFTKTQEASIQSMEGSYNEKLQEIREQRKTLNAALDKLENTTLKELDEIRTILQTSLKKDVDNCSRLKHELQQLSEAVQGLHDKNNKEMEFVASMKCQDKIHESESYLNENSVQVQSTIIFMANINIEQYLFQQASLGRIVDSMAMNPDTVLTVKRKSQSNIKIPKDSSDNCNIRGICSLPSGQVIVADSNNTRVKMFDKYYNLSSLCDVSGFPWDICLISSSEVAVTLDSDGVQFMSVSNGQLANGRKLQLPHNAVGIAHHHGALYITSNSALYHYTLNGTLVKKLYEDGGGYLTVYKCAVSPAVERIYVTNFSQHTLITLATDGTLISTFTDPELRNPEGVCVTTSGQVIVCGCVSHTVIQVDHEGRKKQATLLAKKDGMTSPLSISYNTYINHIIVGLAHDNYINLIELE</sequence>
<feature type="coiled-coil region" evidence="3">
    <location>
        <begin position="32"/>
        <end position="138"/>
    </location>
</feature>
<dbReference type="Proteomes" id="UP000828390">
    <property type="component" value="Unassembled WGS sequence"/>
</dbReference>
<dbReference type="InterPro" id="IPR011042">
    <property type="entry name" value="6-blade_b-propeller_TolB-like"/>
</dbReference>
<evidence type="ECO:0000256" key="3">
    <source>
        <dbReference type="SAM" id="Coils"/>
    </source>
</evidence>
<dbReference type="InterPro" id="IPR001258">
    <property type="entry name" value="NHL_repeat"/>
</dbReference>
<dbReference type="SUPFAM" id="SSF101898">
    <property type="entry name" value="NHL repeat"/>
    <property type="match status" value="1"/>
</dbReference>
<accession>A0A9D4F3V1</accession>
<evidence type="ECO:0000313" key="5">
    <source>
        <dbReference type="Proteomes" id="UP000828390"/>
    </source>
</evidence>
<evidence type="ECO:0000256" key="1">
    <source>
        <dbReference type="ARBA" id="ARBA00022737"/>
    </source>
</evidence>
<dbReference type="PANTHER" id="PTHR24104:SF25">
    <property type="entry name" value="PROTEIN LIN-41"/>
    <property type="match status" value="1"/>
</dbReference>
<dbReference type="InterPro" id="IPR050952">
    <property type="entry name" value="TRIM-NHL_E3_ligases"/>
</dbReference>
<proteinExistence type="predicted"/>
<name>A0A9D4F3V1_DREPO</name>
<dbReference type="PANTHER" id="PTHR24104">
    <property type="entry name" value="E3 UBIQUITIN-PROTEIN LIGASE NHLRC1-RELATED"/>
    <property type="match status" value="1"/>
</dbReference>
<reference evidence="4" key="2">
    <citation type="submission" date="2020-11" db="EMBL/GenBank/DDBJ databases">
        <authorList>
            <person name="McCartney M.A."/>
            <person name="Auch B."/>
            <person name="Kono T."/>
            <person name="Mallez S."/>
            <person name="Becker A."/>
            <person name="Gohl D.M."/>
            <person name="Silverstein K.A.T."/>
            <person name="Koren S."/>
            <person name="Bechman K.B."/>
            <person name="Herman A."/>
            <person name="Abrahante J.E."/>
            <person name="Garbe J."/>
        </authorList>
    </citation>
    <scope>NUCLEOTIDE SEQUENCE</scope>
    <source>
        <strain evidence="4">Duluth1</strain>
        <tissue evidence="4">Whole animal</tissue>
    </source>
</reference>
<gene>
    <name evidence="4" type="ORF">DPMN_145366</name>
</gene>
<reference evidence="4" key="1">
    <citation type="journal article" date="2019" name="bioRxiv">
        <title>The Genome of the Zebra Mussel, Dreissena polymorpha: A Resource for Invasive Species Research.</title>
        <authorList>
            <person name="McCartney M.A."/>
            <person name="Auch B."/>
            <person name="Kono T."/>
            <person name="Mallez S."/>
            <person name="Zhang Y."/>
            <person name="Obille A."/>
            <person name="Becker A."/>
            <person name="Abrahante J.E."/>
            <person name="Garbe J."/>
            <person name="Badalamenti J.P."/>
            <person name="Herman A."/>
            <person name="Mangelson H."/>
            <person name="Liachko I."/>
            <person name="Sullivan S."/>
            <person name="Sone E.D."/>
            <person name="Koren S."/>
            <person name="Silverstein K.A.T."/>
            <person name="Beckman K.B."/>
            <person name="Gohl D.M."/>
        </authorList>
    </citation>
    <scope>NUCLEOTIDE SEQUENCE</scope>
    <source>
        <strain evidence="4">Duluth1</strain>
        <tissue evidence="4">Whole animal</tissue>
    </source>
</reference>
<dbReference type="PROSITE" id="PS51125">
    <property type="entry name" value="NHL"/>
    <property type="match status" value="1"/>
</dbReference>
<keyword evidence="5" id="KW-1185">Reference proteome</keyword>
<evidence type="ECO:0008006" key="6">
    <source>
        <dbReference type="Google" id="ProtNLM"/>
    </source>
</evidence>
<dbReference type="Gene3D" id="2.120.10.30">
    <property type="entry name" value="TolB, C-terminal domain"/>
    <property type="match status" value="1"/>
</dbReference>
<keyword evidence="3" id="KW-0175">Coiled coil</keyword>